<reference evidence="14 15" key="1">
    <citation type="journal article" date="2019" name="New Phytol.">
        <title>Comparative genomics reveals unique wood-decay strategies and fruiting body development in the Schizophyllaceae.</title>
        <authorList>
            <person name="Almasi E."/>
            <person name="Sahu N."/>
            <person name="Krizsan K."/>
            <person name="Balint B."/>
            <person name="Kovacs G.M."/>
            <person name="Kiss B."/>
            <person name="Cseklye J."/>
            <person name="Drula E."/>
            <person name="Henrissat B."/>
            <person name="Nagy I."/>
            <person name="Chovatia M."/>
            <person name="Adam C."/>
            <person name="LaButti K."/>
            <person name="Lipzen A."/>
            <person name="Riley R."/>
            <person name="Grigoriev I.V."/>
            <person name="Nagy L.G."/>
        </authorList>
    </citation>
    <scope>NUCLEOTIDE SEQUENCE [LARGE SCALE GENOMIC DNA]</scope>
    <source>
        <strain evidence="14 15">NL-1724</strain>
    </source>
</reference>
<feature type="compositionally biased region" description="Basic and acidic residues" evidence="12">
    <location>
        <begin position="37"/>
        <end position="46"/>
    </location>
</feature>
<dbReference type="GO" id="GO:0005634">
    <property type="term" value="C:nucleus"/>
    <property type="evidence" value="ECO:0007669"/>
    <property type="project" value="UniProtKB-SubCell"/>
</dbReference>
<sequence length="1181" mass="132977">MPLKSHKTAFEVCFPGETQIPESSVASGSGSRTARKRAGEPLDSGRTRTQRTGPVFYEHADGTPHEGDGFEIEGEVRAQGDKDKPIRALTDFCIYDPAKRSQMASLVTVAGAGDDDDEEEEEGNEDSGLMAAGYVRAMPDADEDEGQDGDADEDEGLMFFVQTEKAWYILMDPTEDYRDLYVDEFYLARFCAQLVVSTALVQPALSWSTFKATVGSSDVLGQRVRPEDIKNSKAQIQAAIRGLDASDFNDVVQARLVKDLLPHAGQLQRREGPKKPTHWSDERNLDLAVLRPENQNTTTVIPLVAQLAEGRLTESVKVIGRRGAGGLPDDSFFERHHEREAQMIEALRKQPAKRYFHFEGSRAEPRPRAVVVEDQAGKCRYAVGDCVILMKYEAMPDVQSGNHLCDVFWFATIISMDRTSESIHIQWFEAAPSSWLDEIAHPQELFLTGLCDRRHPREVLGRLEVHWNVSSAPLGEFFCRYSFDKTTASLIDLKLPDLDDAKCSSCQAYQDKIEEADPYPRKFRDGQMFVEYCGQAYHRLDYCLYRADEGPALIGQIRRFERSPDDDTLCVRIRPLGRYMDIIDLPVYELRDEQHLFLTTAEPTITISATELIHPCLVVHYDQAKDIPGWFEEPYNFFVKYSFPTKSSRWTQRSTLARAEDVRCCKVCAAALVTNYKKVERPFAKHCEKRKLRALDVFGGVGAFSLGLAQGSRCMELTHLIEKSPSAAKTVMANFPGVQVYNQCANVILEYAIKRQENITLPSGSPFPAPTQIFDESISCPPPVKPGDVEVVVAGFPCQSHSLLNRFRRVGDKKNNLIWNALSWVGFLKPQFVFFENVPGFLQYNLLSRQVSANRVSGGIERGGLKLCIRALGEMGYQSRFCLMQAGHYGAPQHRVRFFVVAAKQSFPLPDLPQPTHDFTTVAKQYEKLTLMLSKTAATTIRPIDTCHGVAPYRAVTVADAIDDLKRFHWKHPKRPSPNDAPAVPCNSHSLWGYEGGERYEHVETTSFQRAARCKPSKDLQHFTRQLPLRNVERVIAIPKGGDARDLPQDLHYFTPSNPISASGRSGYRTVYYGRLNPKGSFPAITTNIGPTAKQGRVLHYSCSRLVTVRELARAQGFPDWFVFERMEKDDVLTLHRQIGNAVPLPIGRALGRELRRSAIASWKEEEERKRMHVVDLTLDD</sequence>
<keyword evidence="6" id="KW-0677">Repeat</keyword>
<dbReference type="PRINTS" id="PR00105">
    <property type="entry name" value="C5METTRFRASE"/>
</dbReference>
<keyword evidence="4 10" id="KW-0808">Transferase</keyword>
<dbReference type="SUPFAM" id="SSF53335">
    <property type="entry name" value="S-adenosyl-L-methionine-dependent methyltransferases"/>
    <property type="match status" value="1"/>
</dbReference>
<dbReference type="Gene3D" id="3.40.50.150">
    <property type="entry name" value="Vaccinia Virus protein VP39"/>
    <property type="match status" value="1"/>
</dbReference>
<evidence type="ECO:0000313" key="14">
    <source>
        <dbReference type="EMBL" id="TRM61633.1"/>
    </source>
</evidence>
<evidence type="ECO:0000256" key="4">
    <source>
        <dbReference type="ARBA" id="ARBA00022679"/>
    </source>
</evidence>
<keyword evidence="7" id="KW-0238">DNA-binding</keyword>
<evidence type="ECO:0000256" key="11">
    <source>
        <dbReference type="RuleBase" id="RU000416"/>
    </source>
</evidence>
<dbReference type="EC" id="2.1.1.37" evidence="2"/>
<dbReference type="EMBL" id="VDMD01000016">
    <property type="protein sequence ID" value="TRM61633.1"/>
    <property type="molecule type" value="Genomic_DNA"/>
</dbReference>
<evidence type="ECO:0000256" key="2">
    <source>
        <dbReference type="ARBA" id="ARBA00011975"/>
    </source>
</evidence>
<keyword evidence="8" id="KW-0539">Nucleus</keyword>
<gene>
    <name evidence="14" type="ORF">BD626DRAFT_570831</name>
</gene>
<protein>
    <recommendedName>
        <fullName evidence="2">DNA (cytosine-5-)-methyltransferase</fullName>
        <ecNumber evidence="2">2.1.1.37</ecNumber>
    </recommendedName>
</protein>
<feature type="region of interest" description="Disordered" evidence="12">
    <location>
        <begin position="15"/>
        <end position="68"/>
    </location>
</feature>
<dbReference type="GO" id="GO:0032259">
    <property type="term" value="P:methylation"/>
    <property type="evidence" value="ECO:0007669"/>
    <property type="project" value="UniProtKB-KW"/>
</dbReference>
<dbReference type="Pfam" id="PF00145">
    <property type="entry name" value="DNA_methylase"/>
    <property type="match status" value="1"/>
</dbReference>
<dbReference type="GO" id="GO:0044027">
    <property type="term" value="P:negative regulation of gene expression via chromosomal CpG island methylation"/>
    <property type="evidence" value="ECO:0007669"/>
    <property type="project" value="TreeGrafter"/>
</dbReference>
<feature type="compositionally biased region" description="Basic and acidic residues" evidence="12">
    <location>
        <begin position="58"/>
        <end position="68"/>
    </location>
</feature>
<comment type="subcellular location">
    <subcellularLocation>
        <location evidence="1">Nucleus</location>
    </subcellularLocation>
</comment>
<dbReference type="GO" id="GO:0003677">
    <property type="term" value="F:DNA binding"/>
    <property type="evidence" value="ECO:0007669"/>
    <property type="project" value="UniProtKB-KW"/>
</dbReference>
<evidence type="ECO:0000256" key="7">
    <source>
        <dbReference type="ARBA" id="ARBA00023125"/>
    </source>
</evidence>
<organism evidence="14 15">
    <name type="scientific">Schizophyllum amplum</name>
    <dbReference type="NCBI Taxonomy" id="97359"/>
    <lineage>
        <taxon>Eukaryota</taxon>
        <taxon>Fungi</taxon>
        <taxon>Dikarya</taxon>
        <taxon>Basidiomycota</taxon>
        <taxon>Agaricomycotina</taxon>
        <taxon>Agaricomycetes</taxon>
        <taxon>Agaricomycetidae</taxon>
        <taxon>Agaricales</taxon>
        <taxon>Schizophyllaceae</taxon>
        <taxon>Schizophyllum</taxon>
    </lineage>
</organism>
<evidence type="ECO:0000256" key="8">
    <source>
        <dbReference type="ARBA" id="ARBA00023242"/>
    </source>
</evidence>
<evidence type="ECO:0000256" key="9">
    <source>
        <dbReference type="PIRSR" id="PIRSR037404-1"/>
    </source>
</evidence>
<comment type="similarity">
    <text evidence="10 11">Belongs to the class I-like SAM-binding methyltransferase superfamily. C5-methyltransferase family.</text>
</comment>
<dbReference type="PANTHER" id="PTHR10629">
    <property type="entry name" value="CYTOSINE-SPECIFIC METHYLTRANSFERASE"/>
    <property type="match status" value="1"/>
</dbReference>
<proteinExistence type="inferred from homology"/>
<name>A0A550CA21_9AGAR</name>
<dbReference type="GO" id="GO:0003682">
    <property type="term" value="F:chromatin binding"/>
    <property type="evidence" value="ECO:0007669"/>
    <property type="project" value="InterPro"/>
</dbReference>
<evidence type="ECO:0000259" key="13">
    <source>
        <dbReference type="PROSITE" id="PS51038"/>
    </source>
</evidence>
<dbReference type="Gene3D" id="2.30.30.490">
    <property type="match status" value="2"/>
</dbReference>
<accession>A0A550CA21</accession>
<dbReference type="AlphaFoldDB" id="A0A550CA21"/>
<dbReference type="InterPro" id="IPR029063">
    <property type="entry name" value="SAM-dependent_MTases_sf"/>
</dbReference>
<evidence type="ECO:0000256" key="1">
    <source>
        <dbReference type="ARBA" id="ARBA00004123"/>
    </source>
</evidence>
<dbReference type="STRING" id="97359.A0A550CA21"/>
<evidence type="ECO:0000256" key="12">
    <source>
        <dbReference type="SAM" id="MobiDB-lite"/>
    </source>
</evidence>
<dbReference type="GO" id="GO:0003886">
    <property type="term" value="F:DNA (cytosine-5-)-methyltransferase activity"/>
    <property type="evidence" value="ECO:0007669"/>
    <property type="project" value="UniProtKB-EC"/>
</dbReference>
<dbReference type="Proteomes" id="UP000320762">
    <property type="component" value="Unassembled WGS sequence"/>
</dbReference>
<evidence type="ECO:0000256" key="3">
    <source>
        <dbReference type="ARBA" id="ARBA00022603"/>
    </source>
</evidence>
<evidence type="ECO:0000256" key="10">
    <source>
        <dbReference type="PROSITE-ProRule" id="PRU01016"/>
    </source>
</evidence>
<dbReference type="Gene3D" id="3.90.120.10">
    <property type="entry name" value="DNA Methylase, subunit A, domain 2"/>
    <property type="match status" value="1"/>
</dbReference>
<dbReference type="GO" id="GO:0006346">
    <property type="term" value="P:DNA methylation-dependent constitutive heterochromatin formation"/>
    <property type="evidence" value="ECO:0007669"/>
    <property type="project" value="InterPro"/>
</dbReference>
<evidence type="ECO:0000313" key="15">
    <source>
        <dbReference type="Proteomes" id="UP000320762"/>
    </source>
</evidence>
<dbReference type="OrthoDB" id="5376140at2759"/>
<dbReference type="InterPro" id="IPR043151">
    <property type="entry name" value="BAH_sf"/>
</dbReference>
<dbReference type="PANTHER" id="PTHR10629:SF52">
    <property type="entry name" value="DNA (CYTOSINE-5)-METHYLTRANSFERASE 1"/>
    <property type="match status" value="1"/>
</dbReference>
<dbReference type="PROSITE" id="PS51679">
    <property type="entry name" value="SAM_MT_C5"/>
    <property type="match status" value="1"/>
</dbReference>
<evidence type="ECO:0000256" key="5">
    <source>
        <dbReference type="ARBA" id="ARBA00022691"/>
    </source>
</evidence>
<dbReference type="Pfam" id="PF12047">
    <property type="entry name" value="DNMT1-RFD"/>
    <property type="match status" value="1"/>
</dbReference>
<feature type="compositionally biased region" description="Polar residues" evidence="12">
    <location>
        <begin position="20"/>
        <end position="32"/>
    </location>
</feature>
<dbReference type="InterPro" id="IPR001025">
    <property type="entry name" value="BAH_dom"/>
</dbReference>
<keyword evidence="3 10" id="KW-0489">Methyltransferase</keyword>
<keyword evidence="5 10" id="KW-0949">S-adenosyl-L-methionine</keyword>
<keyword evidence="15" id="KW-1185">Reference proteome</keyword>
<dbReference type="NCBIfam" id="TIGR00675">
    <property type="entry name" value="dcm"/>
    <property type="match status" value="1"/>
</dbReference>
<feature type="domain" description="BAH" evidence="13">
    <location>
        <begin position="535"/>
        <end position="654"/>
    </location>
</feature>
<dbReference type="InterPro" id="IPR050390">
    <property type="entry name" value="C5-Methyltransferase"/>
</dbReference>
<evidence type="ECO:0000256" key="6">
    <source>
        <dbReference type="ARBA" id="ARBA00022737"/>
    </source>
</evidence>
<comment type="caution">
    <text evidence="14">The sequence shown here is derived from an EMBL/GenBank/DDBJ whole genome shotgun (WGS) entry which is preliminary data.</text>
</comment>
<feature type="active site" evidence="9 10">
    <location>
        <position position="798"/>
    </location>
</feature>
<dbReference type="InterPro" id="IPR001525">
    <property type="entry name" value="C5_MeTfrase"/>
</dbReference>
<dbReference type="PROSITE" id="PS51038">
    <property type="entry name" value="BAH"/>
    <property type="match status" value="1"/>
</dbReference>
<dbReference type="InterPro" id="IPR022702">
    <property type="entry name" value="Cytosine_MeTrfase1_RFD"/>
</dbReference>